<dbReference type="Gene3D" id="3.40.1260.10">
    <property type="entry name" value="DsrEFH-like"/>
    <property type="match status" value="1"/>
</dbReference>
<dbReference type="InterPro" id="IPR027396">
    <property type="entry name" value="DsrEFH-like"/>
</dbReference>
<dbReference type="InterPro" id="IPR003787">
    <property type="entry name" value="Sulphur_relay_DsrE/F-like"/>
</dbReference>
<evidence type="ECO:0000313" key="1">
    <source>
        <dbReference type="EMBL" id="OGI40063.1"/>
    </source>
</evidence>
<dbReference type="Pfam" id="PF02635">
    <property type="entry name" value="DsrE"/>
    <property type="match status" value="1"/>
</dbReference>
<dbReference type="STRING" id="1817756.A2140_03760"/>
<accession>A0A1F6T4J1</accession>
<protein>
    <submittedName>
        <fullName evidence="1">Uncharacterized protein</fullName>
    </submittedName>
</protein>
<proteinExistence type="predicted"/>
<dbReference type="SUPFAM" id="SSF75169">
    <property type="entry name" value="DsrEFH-like"/>
    <property type="match status" value="1"/>
</dbReference>
<organism evidence="1 2">
    <name type="scientific">Candidatus Muproteobacteria bacterium RBG_16_62_13</name>
    <dbReference type="NCBI Taxonomy" id="1817756"/>
    <lineage>
        <taxon>Bacteria</taxon>
        <taxon>Pseudomonadati</taxon>
        <taxon>Pseudomonadota</taxon>
        <taxon>Candidatus Muproteobacteria</taxon>
    </lineage>
</organism>
<evidence type="ECO:0000313" key="2">
    <source>
        <dbReference type="Proteomes" id="UP000178379"/>
    </source>
</evidence>
<dbReference type="AlphaFoldDB" id="A0A1F6T4J1"/>
<gene>
    <name evidence="1" type="ORF">A2140_03760</name>
</gene>
<reference evidence="1 2" key="1">
    <citation type="journal article" date="2016" name="Nat. Commun.">
        <title>Thousands of microbial genomes shed light on interconnected biogeochemical processes in an aquifer system.</title>
        <authorList>
            <person name="Anantharaman K."/>
            <person name="Brown C.T."/>
            <person name="Hug L.A."/>
            <person name="Sharon I."/>
            <person name="Castelle C.J."/>
            <person name="Probst A.J."/>
            <person name="Thomas B.C."/>
            <person name="Singh A."/>
            <person name="Wilkins M.J."/>
            <person name="Karaoz U."/>
            <person name="Brodie E.L."/>
            <person name="Williams K.H."/>
            <person name="Hubbard S.S."/>
            <person name="Banfield J.F."/>
        </authorList>
    </citation>
    <scope>NUCLEOTIDE SEQUENCE [LARGE SCALE GENOMIC DNA]</scope>
</reference>
<dbReference type="Proteomes" id="UP000178379">
    <property type="component" value="Unassembled WGS sequence"/>
</dbReference>
<sequence>MSRKIDIVCVSGTREKLQMAAMIASVAAATGDTVTVFFSMNALTYFIKGRTAEAPAEGELGTLLANKEGVPPFKQLFKQAAELGDAKLLPCSMALDLLKITKNDLDPEFGPPTGLTRFLSDAEGGQLLTF</sequence>
<name>A0A1F6T4J1_9PROT</name>
<comment type="caution">
    <text evidence="1">The sequence shown here is derived from an EMBL/GenBank/DDBJ whole genome shotgun (WGS) entry which is preliminary data.</text>
</comment>
<dbReference type="PANTHER" id="PTHR34655">
    <property type="entry name" value="CONSERVED WITHIN P. AEROPHILUM"/>
    <property type="match status" value="1"/>
</dbReference>
<dbReference type="EMBL" id="MFSQ01000068">
    <property type="protein sequence ID" value="OGI40063.1"/>
    <property type="molecule type" value="Genomic_DNA"/>
</dbReference>
<dbReference type="PANTHER" id="PTHR34655:SF1">
    <property type="match status" value="1"/>
</dbReference>